<protein>
    <recommendedName>
        <fullName evidence="4">K Homology domain-containing protein</fullName>
    </recommendedName>
</protein>
<feature type="domain" description="K Homology" evidence="4">
    <location>
        <begin position="201"/>
        <end position="277"/>
    </location>
</feature>
<feature type="compositionally biased region" description="Low complexity" evidence="3">
    <location>
        <begin position="69"/>
        <end position="78"/>
    </location>
</feature>
<accession>A0A8J5FLZ9</accession>
<dbReference type="InterPro" id="IPR036612">
    <property type="entry name" value="KH_dom_type_1_sf"/>
</dbReference>
<evidence type="ECO:0000313" key="6">
    <source>
        <dbReference type="Proteomes" id="UP000734854"/>
    </source>
</evidence>
<dbReference type="Gene3D" id="3.30.310.210">
    <property type="match status" value="1"/>
</dbReference>
<feature type="domain" description="K Homology" evidence="4">
    <location>
        <begin position="441"/>
        <end position="515"/>
    </location>
</feature>
<feature type="compositionally biased region" description="Pro residues" evidence="3">
    <location>
        <begin position="52"/>
        <end position="68"/>
    </location>
</feature>
<dbReference type="CDD" id="cd22460">
    <property type="entry name" value="KH-I_PEPPER_rpt2_like"/>
    <property type="match status" value="1"/>
</dbReference>
<keyword evidence="1" id="KW-0677">Repeat</keyword>
<dbReference type="PANTHER" id="PTHR10288">
    <property type="entry name" value="KH DOMAIN CONTAINING RNA BINDING PROTEIN"/>
    <property type="match status" value="1"/>
</dbReference>
<dbReference type="SUPFAM" id="SSF54791">
    <property type="entry name" value="Eukaryotic type KH-domain (KH-domain type I)"/>
    <property type="match status" value="5"/>
</dbReference>
<evidence type="ECO:0000256" key="3">
    <source>
        <dbReference type="SAM" id="MobiDB-lite"/>
    </source>
</evidence>
<feature type="domain" description="K Homology" evidence="4">
    <location>
        <begin position="357"/>
        <end position="430"/>
    </location>
</feature>
<proteinExistence type="predicted"/>
<name>A0A8J5FLZ9_ZINOF</name>
<feature type="domain" description="K Homology" evidence="4">
    <location>
        <begin position="90"/>
        <end position="171"/>
    </location>
</feature>
<dbReference type="PROSITE" id="PS50084">
    <property type="entry name" value="KH_TYPE_1"/>
    <property type="match status" value="4"/>
</dbReference>
<evidence type="ECO:0000313" key="5">
    <source>
        <dbReference type="EMBL" id="KAG6486772.1"/>
    </source>
</evidence>
<evidence type="ECO:0000259" key="4">
    <source>
        <dbReference type="SMART" id="SM00322"/>
    </source>
</evidence>
<dbReference type="EMBL" id="JACMSC010000015">
    <property type="protein sequence ID" value="KAG6486772.1"/>
    <property type="molecule type" value="Genomic_DNA"/>
</dbReference>
<dbReference type="CDD" id="cd22459">
    <property type="entry name" value="KH-I_PEPPER_rpt1_like"/>
    <property type="match status" value="2"/>
</dbReference>
<keyword evidence="6" id="KW-1185">Reference proteome</keyword>
<dbReference type="Gene3D" id="3.30.1370.10">
    <property type="entry name" value="K Homology domain, type 1"/>
    <property type="match status" value="3"/>
</dbReference>
<dbReference type="SMART" id="SM00322">
    <property type="entry name" value="KH"/>
    <property type="match status" value="5"/>
</dbReference>
<feature type="region of interest" description="Disordered" evidence="3">
    <location>
        <begin position="1"/>
        <end position="86"/>
    </location>
</feature>
<dbReference type="InterPro" id="IPR004088">
    <property type="entry name" value="KH_dom_type_1"/>
</dbReference>
<feature type="region of interest" description="Disordered" evidence="3">
    <location>
        <begin position="282"/>
        <end position="303"/>
    </location>
</feature>
<comment type="caution">
    <text evidence="5">The sequence shown here is derived from an EMBL/GenBank/DDBJ whole genome shotgun (WGS) entry which is preliminary data.</text>
</comment>
<dbReference type="GO" id="GO:0003723">
    <property type="term" value="F:RNA binding"/>
    <property type="evidence" value="ECO:0007669"/>
    <property type="project" value="UniProtKB-UniRule"/>
</dbReference>
<dbReference type="InterPro" id="IPR004087">
    <property type="entry name" value="KH_dom"/>
</dbReference>
<evidence type="ECO:0000256" key="2">
    <source>
        <dbReference type="PROSITE-ProRule" id="PRU00117"/>
    </source>
</evidence>
<gene>
    <name evidence="5" type="ORF">ZIOFF_055352</name>
</gene>
<dbReference type="AlphaFoldDB" id="A0A8J5FLZ9"/>
<feature type="compositionally biased region" description="Basic residues" evidence="3">
    <location>
        <begin position="1"/>
        <end position="10"/>
    </location>
</feature>
<sequence>MERSRSKRSYHHDLDAHSPSPPPRSKSRYDGGSGGHHRRGNHYRRSGDRRGPPPPPPLPPPPPPPPTLPSSSTLSPSPKLQDGPHSAATVTTFFRILCPDTKAGGVIGKYGSIIKAFRQETGAWINVHQLVPGDDERIIETLDDRRKELDGRPPQYSPAEDALRMIHERIVDAEFEFGDGNEDEAYGSGGAGWGGGDRDRGRITTRLVVPRTHVGCLLGRGGKIIEQMRMETNTHIRILPRDQYTPRCVTVAEEVVQIVGEGNCVKKAVAIVLSRLKESLHRDRGPSRGRTYSPERYDEFVSNTPHLSGAEESLLASRSSAGLDRSRNNSYALDHHGYSFDSDANHVNDQSQTLSFEELVFRILCPNDKVERIIGLSSGIIEMLQADVGVDVQVSDPVPGSDECIITITSDEGSDADLFPAQEALLHIQTKIVDLGPDKDNVITTRLLVPTCEIISLEGFDGLLSDIQRLTSANIQILPKEDLPTCAMEADELVQIVGEIREARNALIQVTAKLRDYLYQDNSAPKSTLPLSFAAPSHAGIIAGKECNSPAKASPHESYQGSDPQTEIQNMHVVIGTRHSKEIFILMSFWQCLKTAKACVPMLGKDGPPDVLACIKEESIDKLKEMRLDLSCLVGLHRARDRYGRVVRLNRQLPKNLRSEAICRAKYADEELKTRAGLLEDGIEEVQLETKAQPGRQYEDWEEEDADGIWNTGCTSGLSRVELKVEKYDTGFPSVSDQKESNASDEGRQSGVRRFNVPLVTKSTLEVTIPDQAVPSLIMRSGNKLAQISEMSGASITVIEDRPEQSGKIVQISGSPEQAEKAQSLLMGFILSTQDDIPSNQSKQ</sequence>
<evidence type="ECO:0000256" key="1">
    <source>
        <dbReference type="ARBA" id="ARBA00022737"/>
    </source>
</evidence>
<feature type="domain" description="K Homology" evidence="4">
    <location>
        <begin position="761"/>
        <end position="831"/>
    </location>
</feature>
<feature type="compositionally biased region" description="Basic residues" evidence="3">
    <location>
        <begin position="35"/>
        <end position="44"/>
    </location>
</feature>
<reference evidence="5 6" key="1">
    <citation type="submission" date="2020-08" db="EMBL/GenBank/DDBJ databases">
        <title>Plant Genome Project.</title>
        <authorList>
            <person name="Zhang R.-G."/>
        </authorList>
    </citation>
    <scope>NUCLEOTIDE SEQUENCE [LARGE SCALE GENOMIC DNA]</scope>
    <source>
        <tissue evidence="5">Rhizome</tissue>
    </source>
</reference>
<organism evidence="5 6">
    <name type="scientific">Zingiber officinale</name>
    <name type="common">Ginger</name>
    <name type="synonym">Amomum zingiber</name>
    <dbReference type="NCBI Taxonomy" id="94328"/>
    <lineage>
        <taxon>Eukaryota</taxon>
        <taxon>Viridiplantae</taxon>
        <taxon>Streptophyta</taxon>
        <taxon>Embryophyta</taxon>
        <taxon>Tracheophyta</taxon>
        <taxon>Spermatophyta</taxon>
        <taxon>Magnoliopsida</taxon>
        <taxon>Liliopsida</taxon>
        <taxon>Zingiberales</taxon>
        <taxon>Zingiberaceae</taxon>
        <taxon>Zingiber</taxon>
    </lineage>
</organism>
<keyword evidence="2" id="KW-0694">RNA-binding</keyword>
<dbReference type="Pfam" id="PF00013">
    <property type="entry name" value="KH_1"/>
    <property type="match status" value="4"/>
</dbReference>
<dbReference type="Proteomes" id="UP000734854">
    <property type="component" value="Unassembled WGS sequence"/>
</dbReference>